<keyword evidence="2" id="KW-1133">Transmembrane helix</keyword>
<evidence type="ECO:0000256" key="2">
    <source>
        <dbReference type="SAM" id="Phobius"/>
    </source>
</evidence>
<reference evidence="3" key="1">
    <citation type="submission" date="2022-11" db="EMBL/GenBank/DDBJ databases">
        <title>Centuries of genome instability and evolution in soft-shell clam transmissible cancer (bioRxiv).</title>
        <authorList>
            <person name="Hart S.F.M."/>
            <person name="Yonemitsu M.A."/>
            <person name="Giersch R.M."/>
            <person name="Beal B.F."/>
            <person name="Arriagada G."/>
            <person name="Davis B.W."/>
            <person name="Ostrander E.A."/>
            <person name="Goff S.P."/>
            <person name="Metzger M.J."/>
        </authorList>
    </citation>
    <scope>NUCLEOTIDE SEQUENCE</scope>
    <source>
        <strain evidence="3">MELC-2E11</strain>
        <tissue evidence="3">Siphon/mantle</tissue>
    </source>
</reference>
<organism evidence="3 4">
    <name type="scientific">Mya arenaria</name>
    <name type="common">Soft-shell clam</name>
    <dbReference type="NCBI Taxonomy" id="6604"/>
    <lineage>
        <taxon>Eukaryota</taxon>
        <taxon>Metazoa</taxon>
        <taxon>Spiralia</taxon>
        <taxon>Lophotrochozoa</taxon>
        <taxon>Mollusca</taxon>
        <taxon>Bivalvia</taxon>
        <taxon>Autobranchia</taxon>
        <taxon>Heteroconchia</taxon>
        <taxon>Euheterodonta</taxon>
        <taxon>Imparidentia</taxon>
        <taxon>Neoheterodontei</taxon>
        <taxon>Myida</taxon>
        <taxon>Myoidea</taxon>
        <taxon>Myidae</taxon>
        <taxon>Mya</taxon>
    </lineage>
</organism>
<protein>
    <submittedName>
        <fullName evidence="3">Uncharacterized protein</fullName>
    </submittedName>
</protein>
<gene>
    <name evidence="3" type="ORF">MAR_031609</name>
</gene>
<dbReference type="Proteomes" id="UP001164746">
    <property type="component" value="Chromosome 10"/>
</dbReference>
<keyword evidence="2" id="KW-0472">Membrane</keyword>
<keyword evidence="4" id="KW-1185">Reference proteome</keyword>
<accession>A0ABY7F4B3</accession>
<feature type="transmembrane region" description="Helical" evidence="2">
    <location>
        <begin position="235"/>
        <end position="259"/>
    </location>
</feature>
<feature type="region of interest" description="Disordered" evidence="1">
    <location>
        <begin position="306"/>
        <end position="330"/>
    </location>
</feature>
<dbReference type="EMBL" id="CP111021">
    <property type="protein sequence ID" value="WAR17015.1"/>
    <property type="molecule type" value="Genomic_DNA"/>
</dbReference>
<keyword evidence="2" id="KW-0812">Transmembrane</keyword>
<name>A0ABY7F4B3_MYAAR</name>
<proteinExistence type="predicted"/>
<evidence type="ECO:0000313" key="4">
    <source>
        <dbReference type="Proteomes" id="UP001164746"/>
    </source>
</evidence>
<evidence type="ECO:0000256" key="1">
    <source>
        <dbReference type="SAM" id="MobiDB-lite"/>
    </source>
</evidence>
<sequence length="330" mass="36350">MSNTCDVCDQGRFGELCEQTCSVGCANNTCDRSDGSCDICIEGYTSSTCHDNYNYACQSCPQDNASHCLSCFKSFYVDSNMSGCTPCEQSCLANTCEQPNGFCTYGCQERYWGRNCNNSCHPTCKTCLRENGICTQCVNNSLTSVGNYCARTCSDTCVNKECDVVTGRCLRGCVRNFYADMCDIECPATCVSVTNTTRCDYFGRCRRGCIAGYKGITCANATPTSKPESSSCGGIIGGTVGGAIAMFCVIATIHLVLFLRRRQHKKRNSSERNRELALRSPDPCAIEPEMQYQELSVKRLRENKDETYTDLQEDNSVNELADDVAKSTKY</sequence>
<evidence type="ECO:0000313" key="3">
    <source>
        <dbReference type="EMBL" id="WAR17015.1"/>
    </source>
</evidence>